<dbReference type="NCBIfam" id="TIGR02739">
    <property type="entry name" value="TraF"/>
    <property type="match status" value="1"/>
</dbReference>
<dbReference type="Pfam" id="PF13728">
    <property type="entry name" value="TraF"/>
    <property type="match status" value="1"/>
</dbReference>
<dbReference type="InterPro" id="IPR039555">
    <property type="entry name" value="TraF/TrbB"/>
</dbReference>
<dbReference type="OrthoDB" id="5651797at2"/>
<dbReference type="AlphaFoldDB" id="A0A2T3Q8N0"/>
<evidence type="ECO:0000313" key="2">
    <source>
        <dbReference type="Proteomes" id="UP000251647"/>
    </source>
</evidence>
<protein>
    <submittedName>
        <fullName evidence="1">Conjugal pilus assembly protein TraF</fullName>
    </submittedName>
</protein>
<organism evidence="1 2">
    <name type="scientific">Photobacterium damselae</name>
    <dbReference type="NCBI Taxonomy" id="38293"/>
    <lineage>
        <taxon>Bacteria</taxon>
        <taxon>Pseudomonadati</taxon>
        <taxon>Pseudomonadota</taxon>
        <taxon>Gammaproteobacteria</taxon>
        <taxon>Vibrionales</taxon>
        <taxon>Vibrionaceae</taxon>
        <taxon>Photobacterium</taxon>
    </lineage>
</organism>
<accession>A0A2T3Q8N0</accession>
<gene>
    <name evidence="1" type="ORF">NCTC11647_03955</name>
</gene>
<reference evidence="1 2" key="1">
    <citation type="submission" date="2018-06" db="EMBL/GenBank/DDBJ databases">
        <authorList>
            <consortium name="Pathogen Informatics"/>
            <person name="Doyle S."/>
        </authorList>
    </citation>
    <scope>NUCLEOTIDE SEQUENCE [LARGE SCALE GENOMIC DNA]</scope>
    <source>
        <strain evidence="1 2">NCTC11647</strain>
    </source>
</reference>
<name>A0A2T3Q8N0_PHODM</name>
<dbReference type="RefSeq" id="WP_005306785.1">
    <property type="nucleotide sequence ID" value="NZ_PYOG01000037.1"/>
</dbReference>
<dbReference type="InterPro" id="IPR014110">
    <property type="entry name" value="TraF"/>
</dbReference>
<dbReference type="EMBL" id="UATL01000006">
    <property type="protein sequence ID" value="SPY45171.1"/>
    <property type="molecule type" value="Genomic_DNA"/>
</dbReference>
<evidence type="ECO:0000313" key="1">
    <source>
        <dbReference type="EMBL" id="SPY45171.1"/>
    </source>
</evidence>
<proteinExistence type="predicted"/>
<dbReference type="Proteomes" id="UP000251647">
    <property type="component" value="Unassembled WGS sequence"/>
</dbReference>
<sequence>MIRTTLLIPLLLISTNLHADNTAQGWRWYNEPRPAVIKPKPITPKRPTATVTTTPPPRTLSATEQMNWFHGYFNEIKNKAVIDPSLANVLDIMRLNHYIDGKTTDFGMTWKQALVTDPSLSYRLKHPTESLARQTQNAQVNAIKANAVRTLAHDGYGLFFVYKGDEPLNKQLAPSIQAFADEYGIELLGVSLDGKKLPSIRHNRLNKGKLKVEAEPALLLVNPNTNTIKPLAYGFISQEELLGRFLNAATNFAPDF</sequence>